<accession>A0A4X2KZF7</accession>
<proteinExistence type="predicted"/>
<protein>
    <recommendedName>
        <fullName evidence="1">KRAB domain-containing protein</fullName>
    </recommendedName>
</protein>
<dbReference type="GeneTree" id="ENSGT00950000182890"/>
<dbReference type="PANTHER" id="PTHR23232">
    <property type="entry name" value="KRAB DOMAIN C2H2 ZINC FINGER"/>
    <property type="match status" value="1"/>
</dbReference>
<organism evidence="2 3">
    <name type="scientific">Vombatus ursinus</name>
    <name type="common">Common wombat</name>
    <dbReference type="NCBI Taxonomy" id="29139"/>
    <lineage>
        <taxon>Eukaryota</taxon>
        <taxon>Metazoa</taxon>
        <taxon>Chordata</taxon>
        <taxon>Craniata</taxon>
        <taxon>Vertebrata</taxon>
        <taxon>Euteleostomi</taxon>
        <taxon>Mammalia</taxon>
        <taxon>Metatheria</taxon>
        <taxon>Diprotodontia</taxon>
        <taxon>Vombatidae</taxon>
        <taxon>Vombatus</taxon>
    </lineage>
</organism>
<evidence type="ECO:0000313" key="3">
    <source>
        <dbReference type="Proteomes" id="UP000314987"/>
    </source>
</evidence>
<dbReference type="STRING" id="29139.ENSVURP00010014760"/>
<feature type="domain" description="KRAB" evidence="1">
    <location>
        <begin position="8"/>
        <end position="79"/>
    </location>
</feature>
<evidence type="ECO:0000313" key="2">
    <source>
        <dbReference type="Ensembl" id="ENSVURP00010014760.1"/>
    </source>
</evidence>
<dbReference type="Proteomes" id="UP000314987">
    <property type="component" value="Unassembled WGS sequence"/>
</dbReference>
<dbReference type="PROSITE" id="PS50805">
    <property type="entry name" value="KRAB"/>
    <property type="match status" value="1"/>
</dbReference>
<dbReference type="CDD" id="cd07765">
    <property type="entry name" value="KRAB_A-box"/>
    <property type="match status" value="1"/>
</dbReference>
<dbReference type="OMA" id="WEYLEPA"/>
<keyword evidence="3" id="KW-1185">Reference proteome</keyword>
<reference evidence="2" key="3">
    <citation type="submission" date="2025-09" db="UniProtKB">
        <authorList>
            <consortium name="Ensembl"/>
        </authorList>
    </citation>
    <scope>IDENTIFICATION</scope>
</reference>
<reference evidence="2" key="2">
    <citation type="submission" date="2025-08" db="UniProtKB">
        <authorList>
            <consortium name="Ensembl"/>
        </authorList>
    </citation>
    <scope>IDENTIFICATION</scope>
</reference>
<dbReference type="Pfam" id="PF01352">
    <property type="entry name" value="KRAB"/>
    <property type="match status" value="1"/>
</dbReference>
<dbReference type="InterPro" id="IPR036051">
    <property type="entry name" value="KRAB_dom_sf"/>
</dbReference>
<dbReference type="InterPro" id="IPR001909">
    <property type="entry name" value="KRAB"/>
</dbReference>
<reference evidence="3" key="1">
    <citation type="submission" date="2018-12" db="EMBL/GenBank/DDBJ databases">
        <authorList>
            <person name="Yazar S."/>
        </authorList>
    </citation>
    <scope>NUCLEOTIDE SEQUENCE [LARGE SCALE GENOMIC DNA]</scope>
</reference>
<dbReference type="Gene3D" id="6.10.140.140">
    <property type="match status" value="1"/>
</dbReference>
<dbReference type="SUPFAM" id="SSF109640">
    <property type="entry name" value="KRAB domain (Kruppel-associated box)"/>
    <property type="match status" value="1"/>
</dbReference>
<evidence type="ECO:0000259" key="1">
    <source>
        <dbReference type="PROSITE" id="PS50805"/>
    </source>
</evidence>
<dbReference type="InterPro" id="IPR050169">
    <property type="entry name" value="Krueppel_C2H2_ZnF"/>
</dbReference>
<dbReference type="SMART" id="SM00349">
    <property type="entry name" value="KRAB"/>
    <property type="match status" value="1"/>
</dbReference>
<dbReference type="AlphaFoldDB" id="A0A4X2KZF7"/>
<sequence length="81" mass="9425">MFLFQASVTFQDVAVDFSRDEWKCLDDAQKALYRDVMLENYENLVSLGLPVSKLDVISLLERREAPWRSKEHVPRDPLPGE</sequence>
<dbReference type="PANTHER" id="PTHR23232:SF163">
    <property type="entry name" value="ZINC FINGER PROTEIN 589"/>
    <property type="match status" value="1"/>
</dbReference>
<dbReference type="Ensembl" id="ENSVURT00010016780.1">
    <property type="protein sequence ID" value="ENSVURP00010014760.1"/>
    <property type="gene ID" value="ENSVURG00010011300.1"/>
</dbReference>
<name>A0A4X2KZF7_VOMUR</name>
<dbReference type="GO" id="GO:0006355">
    <property type="term" value="P:regulation of DNA-templated transcription"/>
    <property type="evidence" value="ECO:0007669"/>
    <property type="project" value="InterPro"/>
</dbReference>